<evidence type="ECO:0000256" key="1">
    <source>
        <dbReference type="SAM" id="Phobius"/>
    </source>
</evidence>
<feature type="transmembrane region" description="Helical" evidence="1">
    <location>
        <begin position="148"/>
        <end position="170"/>
    </location>
</feature>
<evidence type="ECO:0000313" key="3">
    <source>
        <dbReference type="Proteomes" id="UP000198825"/>
    </source>
</evidence>
<dbReference type="RefSeq" id="WP_091074756.1">
    <property type="nucleotide sequence ID" value="NZ_LT629799.1"/>
</dbReference>
<accession>A0A1H2MPM4</accession>
<sequence>MDIGSSSAAFGAWGRVRVTRSAAYRDLIRPYQLYADGHRVGEVRARQSVDIPLPVGRRSLEARIDWCRSKVVQVDVLEQECVDLTVGTGNFLAIVPPARGYIRLRRGTPSSELAPAIVRLLIGAVLLVAAVAGLLHGWSGDALTGARGLPLLLMVVVGALGAVTVVDGIIRLLTVRFGQSGA</sequence>
<keyword evidence="1" id="KW-1133">Transmembrane helix</keyword>
<name>A0A1H2MPM4_9ACTN</name>
<keyword evidence="1" id="KW-0472">Membrane</keyword>
<feature type="transmembrane region" description="Helical" evidence="1">
    <location>
        <begin position="113"/>
        <end position="136"/>
    </location>
</feature>
<protein>
    <submittedName>
        <fullName evidence="2">Uncharacterized protein</fullName>
    </submittedName>
</protein>
<gene>
    <name evidence="2" type="ORF">SAMN04488544_2481</name>
</gene>
<keyword evidence="3" id="KW-1185">Reference proteome</keyword>
<dbReference type="STRING" id="546874.SAMN04488544_2481"/>
<dbReference type="OrthoDB" id="5194128at2"/>
<dbReference type="EMBL" id="LT629799">
    <property type="protein sequence ID" value="SDU95200.1"/>
    <property type="molecule type" value="Genomic_DNA"/>
</dbReference>
<reference evidence="3" key="1">
    <citation type="submission" date="2016-10" db="EMBL/GenBank/DDBJ databases">
        <authorList>
            <person name="Varghese N."/>
            <person name="Submissions S."/>
        </authorList>
    </citation>
    <scope>NUCLEOTIDE SEQUENCE [LARGE SCALE GENOMIC DNA]</scope>
    <source>
        <strain evidence="3">DSM 21743</strain>
    </source>
</reference>
<dbReference type="AlphaFoldDB" id="A0A1H2MPM4"/>
<proteinExistence type="predicted"/>
<evidence type="ECO:0000313" key="2">
    <source>
        <dbReference type="EMBL" id="SDU95200.1"/>
    </source>
</evidence>
<organism evidence="2 3">
    <name type="scientific">Microlunatus sagamiharensis</name>
    <dbReference type="NCBI Taxonomy" id="546874"/>
    <lineage>
        <taxon>Bacteria</taxon>
        <taxon>Bacillati</taxon>
        <taxon>Actinomycetota</taxon>
        <taxon>Actinomycetes</taxon>
        <taxon>Propionibacteriales</taxon>
        <taxon>Propionibacteriaceae</taxon>
        <taxon>Microlunatus</taxon>
    </lineage>
</organism>
<keyword evidence="1" id="KW-0812">Transmembrane</keyword>
<dbReference type="Proteomes" id="UP000198825">
    <property type="component" value="Chromosome I"/>
</dbReference>